<dbReference type="RefSeq" id="WP_259035726.1">
    <property type="nucleotide sequence ID" value="NZ_JAJISC010000003.1"/>
</dbReference>
<dbReference type="SUPFAM" id="SSF54373">
    <property type="entry name" value="FAD-linked reductases, C-terminal domain"/>
    <property type="match status" value="1"/>
</dbReference>
<dbReference type="InterPro" id="IPR000172">
    <property type="entry name" value="GMC_OxRdtase_N"/>
</dbReference>
<dbReference type="PIRSF" id="PIRSF000137">
    <property type="entry name" value="Alcohol_oxidase"/>
    <property type="match status" value="1"/>
</dbReference>
<evidence type="ECO:0000256" key="5">
    <source>
        <dbReference type="RuleBase" id="RU003968"/>
    </source>
</evidence>
<dbReference type="Pfam" id="PF00732">
    <property type="entry name" value="GMC_oxred_N"/>
    <property type="match status" value="1"/>
</dbReference>
<sequence length="546" mass="60097">MKNKKKRKYDYIVVGSGAAGGIVSCRLSEQHPDSVCLLEAGSSNWHPYLNIPAGFIKVIFKPGFAWQFSTEANALTLDRNIPIPQGRVLGGSTSINGLVYNRGLKSDYDNWSALGNEGWDYKSVLPYFNKCERRIGHAKNETRGFDGLISVTDSNWPDAVCDAFIEGASEFGISKNPDYNGTSQEGVGYFQRTIFSGKRVSTANTYIKRAKKQFGLIVMTHSQVTKVLFDGNRAIGVEFFNSKSGSIENIYANKEVILSAGAINTPKILNLSGIGGIKDLEKFNITPVADLPGVGKNLKDHYSIRISNKIENAVTINERAKGPRLALEVLKWIVKKPSILSLSPSVVHIFCRSNKEVQEPDLQGVFSPASYRNGYVGVLDKYPGMTCGFWQHRPKSTGEVKLVSDDPFDAPAVQPNYLQHEEDQEKIILCAKLARKMMSSDALAPYNPTETFPGSKCQTDQQILDFCRRYGVSSYHLCGTAKMGPSNDSMAVVDSRLRVKGITSLRIVDASVMPDIPSANICAATMMIAEKASDMILEDSKRKITV</sequence>
<dbReference type="PROSITE" id="PS00623">
    <property type="entry name" value="GMC_OXRED_1"/>
    <property type="match status" value="1"/>
</dbReference>
<dbReference type="Gene3D" id="3.30.560.10">
    <property type="entry name" value="Glucose Oxidase, domain 3"/>
    <property type="match status" value="1"/>
</dbReference>
<dbReference type="InterPro" id="IPR012132">
    <property type="entry name" value="GMC_OxRdtase"/>
</dbReference>
<gene>
    <name evidence="8" type="ORF">LLY24_07810</name>
</gene>
<proteinExistence type="inferred from homology"/>
<dbReference type="InterPro" id="IPR036188">
    <property type="entry name" value="FAD/NAD-bd_sf"/>
</dbReference>
<name>A0ABT2ECC3_9GAMM</name>
<reference evidence="8" key="1">
    <citation type="submission" date="2021-11" db="EMBL/GenBank/DDBJ databases">
        <title>Halomonas sp., isolated from a coastal aquaculture zone in Dongshan Bay.</title>
        <authorList>
            <person name="Lin W."/>
        </authorList>
    </citation>
    <scope>NUCLEOTIDE SEQUENCE</scope>
    <source>
        <strain evidence="8">Yzlin-01</strain>
    </source>
</reference>
<evidence type="ECO:0000256" key="3">
    <source>
        <dbReference type="ARBA" id="ARBA00022630"/>
    </source>
</evidence>
<comment type="cofactor">
    <cofactor evidence="1">
        <name>FAD</name>
        <dbReference type="ChEBI" id="CHEBI:57692"/>
    </cofactor>
</comment>
<feature type="domain" description="Glucose-methanol-choline oxidoreductase N-terminal" evidence="6">
    <location>
        <begin position="86"/>
        <end position="109"/>
    </location>
</feature>
<comment type="caution">
    <text evidence="8">The sequence shown here is derived from an EMBL/GenBank/DDBJ whole genome shotgun (WGS) entry which is preliminary data.</text>
</comment>
<evidence type="ECO:0000259" key="7">
    <source>
        <dbReference type="PROSITE" id="PS00624"/>
    </source>
</evidence>
<keyword evidence="4 5" id="KW-0274">FAD</keyword>
<evidence type="ECO:0000313" key="9">
    <source>
        <dbReference type="Proteomes" id="UP001165542"/>
    </source>
</evidence>
<dbReference type="EMBL" id="JAJISC010000003">
    <property type="protein sequence ID" value="MCS2609220.1"/>
    <property type="molecule type" value="Genomic_DNA"/>
</dbReference>
<evidence type="ECO:0000256" key="2">
    <source>
        <dbReference type="ARBA" id="ARBA00010790"/>
    </source>
</evidence>
<evidence type="ECO:0000256" key="1">
    <source>
        <dbReference type="ARBA" id="ARBA00001974"/>
    </source>
</evidence>
<dbReference type="PROSITE" id="PS51257">
    <property type="entry name" value="PROKAR_LIPOPROTEIN"/>
    <property type="match status" value="1"/>
</dbReference>
<comment type="similarity">
    <text evidence="2 5">Belongs to the GMC oxidoreductase family.</text>
</comment>
<evidence type="ECO:0000256" key="4">
    <source>
        <dbReference type="ARBA" id="ARBA00022827"/>
    </source>
</evidence>
<dbReference type="PANTHER" id="PTHR11552:SF147">
    <property type="entry name" value="CHOLINE DEHYDROGENASE, MITOCHONDRIAL"/>
    <property type="match status" value="1"/>
</dbReference>
<organism evidence="8 9">
    <name type="scientific">Halomonas dongshanensis</name>
    <dbReference type="NCBI Taxonomy" id="2890835"/>
    <lineage>
        <taxon>Bacteria</taxon>
        <taxon>Pseudomonadati</taxon>
        <taxon>Pseudomonadota</taxon>
        <taxon>Gammaproteobacteria</taxon>
        <taxon>Oceanospirillales</taxon>
        <taxon>Halomonadaceae</taxon>
        <taxon>Halomonas</taxon>
    </lineage>
</organism>
<dbReference type="Proteomes" id="UP001165542">
    <property type="component" value="Unassembled WGS sequence"/>
</dbReference>
<keyword evidence="3 5" id="KW-0285">Flavoprotein</keyword>
<protein>
    <submittedName>
        <fullName evidence="8">GMC family oxidoreductase N-terminal domain-containing protein</fullName>
    </submittedName>
</protein>
<dbReference type="PROSITE" id="PS00624">
    <property type="entry name" value="GMC_OXRED_2"/>
    <property type="match status" value="1"/>
</dbReference>
<evidence type="ECO:0000259" key="6">
    <source>
        <dbReference type="PROSITE" id="PS00623"/>
    </source>
</evidence>
<dbReference type="Pfam" id="PF05199">
    <property type="entry name" value="GMC_oxred_C"/>
    <property type="match status" value="1"/>
</dbReference>
<dbReference type="SUPFAM" id="SSF51905">
    <property type="entry name" value="FAD/NAD(P)-binding domain"/>
    <property type="match status" value="1"/>
</dbReference>
<feature type="domain" description="Glucose-methanol-choline oxidoreductase N-terminal" evidence="7">
    <location>
        <begin position="261"/>
        <end position="275"/>
    </location>
</feature>
<keyword evidence="9" id="KW-1185">Reference proteome</keyword>
<accession>A0ABT2ECC3</accession>
<dbReference type="Gene3D" id="3.50.50.60">
    <property type="entry name" value="FAD/NAD(P)-binding domain"/>
    <property type="match status" value="1"/>
</dbReference>
<dbReference type="PANTHER" id="PTHR11552">
    <property type="entry name" value="GLUCOSE-METHANOL-CHOLINE GMC OXIDOREDUCTASE"/>
    <property type="match status" value="1"/>
</dbReference>
<evidence type="ECO:0000313" key="8">
    <source>
        <dbReference type="EMBL" id="MCS2609220.1"/>
    </source>
</evidence>
<dbReference type="InterPro" id="IPR007867">
    <property type="entry name" value="GMC_OxRtase_C"/>
</dbReference>